<keyword evidence="10" id="KW-1185">Reference proteome</keyword>
<evidence type="ECO:0000256" key="6">
    <source>
        <dbReference type="ARBA" id="ARBA00023242"/>
    </source>
</evidence>
<dbReference type="InterPro" id="IPR015943">
    <property type="entry name" value="WD40/YVTN_repeat-like_dom_sf"/>
</dbReference>
<evidence type="ECO:0000256" key="8">
    <source>
        <dbReference type="SAM" id="MobiDB-lite"/>
    </source>
</evidence>
<gene>
    <name evidence="9" type="ORF">JKP88DRAFT_188992</name>
</gene>
<dbReference type="PANTHER" id="PTHR22846">
    <property type="entry name" value="WD40 REPEAT PROTEIN"/>
    <property type="match status" value="1"/>
</dbReference>
<dbReference type="Gene3D" id="2.130.10.10">
    <property type="entry name" value="YVTN repeat-like/Quinoprotein amine dehydrogenase"/>
    <property type="match status" value="1"/>
</dbReference>
<organism evidence="9 10">
    <name type="scientific">Tribonema minus</name>
    <dbReference type="NCBI Taxonomy" id="303371"/>
    <lineage>
        <taxon>Eukaryota</taxon>
        <taxon>Sar</taxon>
        <taxon>Stramenopiles</taxon>
        <taxon>Ochrophyta</taxon>
        <taxon>PX clade</taxon>
        <taxon>Xanthophyceae</taxon>
        <taxon>Tribonematales</taxon>
        <taxon>Tribonemataceae</taxon>
        <taxon>Tribonema</taxon>
    </lineage>
</organism>
<dbReference type="PROSITE" id="PS50294">
    <property type="entry name" value="WD_REPEATS_REGION"/>
    <property type="match status" value="6"/>
</dbReference>
<dbReference type="SMART" id="SM00667">
    <property type="entry name" value="LisH"/>
    <property type="match status" value="1"/>
</dbReference>
<dbReference type="PRINTS" id="PR00320">
    <property type="entry name" value="GPROTEINBRPT"/>
</dbReference>
<dbReference type="Proteomes" id="UP000664859">
    <property type="component" value="Unassembled WGS sequence"/>
</dbReference>
<feature type="repeat" description="WD" evidence="7">
    <location>
        <begin position="152"/>
        <end position="185"/>
    </location>
</feature>
<feature type="compositionally biased region" description="Pro residues" evidence="8">
    <location>
        <begin position="123"/>
        <end position="133"/>
    </location>
</feature>
<dbReference type="PANTHER" id="PTHR22846:SF2">
    <property type="entry name" value="F-BOX-LIKE_WD REPEAT-CONTAINING PROTEIN EBI"/>
    <property type="match status" value="1"/>
</dbReference>
<evidence type="ECO:0000256" key="4">
    <source>
        <dbReference type="ARBA" id="ARBA00023015"/>
    </source>
</evidence>
<feature type="repeat" description="WD" evidence="7">
    <location>
        <begin position="373"/>
        <end position="417"/>
    </location>
</feature>
<keyword evidence="3" id="KW-0677">Repeat</keyword>
<evidence type="ECO:0000313" key="10">
    <source>
        <dbReference type="Proteomes" id="UP000664859"/>
    </source>
</evidence>
<comment type="subcellular location">
    <subcellularLocation>
        <location evidence="1">Nucleus</location>
    </subcellularLocation>
</comment>
<feature type="compositionally biased region" description="Gly residues" evidence="8">
    <location>
        <begin position="104"/>
        <end position="117"/>
    </location>
</feature>
<proteinExistence type="predicted"/>
<sequence>MVVSSEEINILVYRYLQESGFVHSAFTFAYESLVAKSAVDPRDVPTGALITYIQKGLAYSTIEDHLDDDGTERMCDEDYSLLTKHPAAPPQQQQHHDDMDVQMDGGGSSGSGGGGGAHQQHQQPPPPPPPPPAAAAAARLDTDVAPEDVALLTSHSSEVFMCAWNPAHDLLASGSGDSTARIWRMPPVGSGARGAEGSVVLKHSAEVGDKNKDVTTLEWNREGALLATGSYDGVARIWSKEGSLLHMLEAHEGPIFSLKWNNAGNYVLSGSSDKSAIVWDVAAGRVQQRFEFHEAPTLDVDWKDNVTFATCSTDKAINILAVGEAFPKQTFTGHTDEVNAIKWDPTGRLLASCSDDYTAKIWKPNSAKCVHDLREHTKEIYTIKWSPVAGKRMLLASASFDATVKLWDVEAGSVVSTLTRHEDPVYSVAFSPSGEYLASGSFAGHLYVWRVADGALVKSYQGEGDIFEVAWNHREDRVAACFSTSTVAVVDLRL</sequence>
<feature type="repeat" description="WD" evidence="7">
    <location>
        <begin position="248"/>
        <end position="289"/>
    </location>
</feature>
<keyword evidence="4" id="KW-0805">Transcription regulation</keyword>
<dbReference type="FunFam" id="1.20.960.30:FF:000001">
    <property type="entry name" value="F-box-like/WD repeat-containing protein TBL1XR1"/>
    <property type="match status" value="1"/>
</dbReference>
<protein>
    <submittedName>
        <fullName evidence="9">WD40-repeat-containing domain protein</fullName>
    </submittedName>
</protein>
<dbReference type="PROSITE" id="PS00678">
    <property type="entry name" value="WD_REPEATS_1"/>
    <property type="match status" value="2"/>
</dbReference>
<dbReference type="Gene3D" id="1.20.960.30">
    <property type="match status" value="1"/>
</dbReference>
<dbReference type="PROSITE" id="PS50082">
    <property type="entry name" value="WD_REPEATS_2"/>
    <property type="match status" value="6"/>
</dbReference>
<dbReference type="CDD" id="cd00200">
    <property type="entry name" value="WD40"/>
    <property type="match status" value="1"/>
</dbReference>
<keyword evidence="6" id="KW-0539">Nucleus</keyword>
<dbReference type="FunFam" id="2.130.10.10:FF:000218">
    <property type="entry name" value="WD40 repeat-containing protein HOS15"/>
    <property type="match status" value="1"/>
</dbReference>
<feature type="repeat" description="WD" evidence="7">
    <location>
        <begin position="331"/>
        <end position="372"/>
    </location>
</feature>
<evidence type="ECO:0000313" key="9">
    <source>
        <dbReference type="EMBL" id="KAG5177831.1"/>
    </source>
</evidence>
<dbReference type="InterPro" id="IPR036322">
    <property type="entry name" value="WD40_repeat_dom_sf"/>
</dbReference>
<dbReference type="OrthoDB" id="1367865at2759"/>
<evidence type="ECO:0000256" key="2">
    <source>
        <dbReference type="ARBA" id="ARBA00022574"/>
    </source>
</evidence>
<keyword evidence="5" id="KW-0804">Transcription</keyword>
<evidence type="ECO:0000256" key="7">
    <source>
        <dbReference type="PROSITE-ProRule" id="PRU00221"/>
    </source>
</evidence>
<dbReference type="InterPro" id="IPR019775">
    <property type="entry name" value="WD40_repeat_CS"/>
</dbReference>
<feature type="region of interest" description="Disordered" evidence="8">
    <location>
        <begin position="86"/>
        <end position="138"/>
    </location>
</feature>
<feature type="repeat" description="WD" evidence="7">
    <location>
        <begin position="207"/>
        <end position="239"/>
    </location>
</feature>
<reference evidence="9" key="1">
    <citation type="submission" date="2021-02" db="EMBL/GenBank/DDBJ databases">
        <title>First Annotated Genome of the Yellow-green Alga Tribonema minus.</title>
        <authorList>
            <person name="Mahan K.M."/>
        </authorList>
    </citation>
    <scope>NUCLEOTIDE SEQUENCE</scope>
    <source>
        <strain evidence="9">UTEX B ZZ1240</strain>
    </source>
</reference>
<dbReference type="SUPFAM" id="SSF50978">
    <property type="entry name" value="WD40 repeat-like"/>
    <property type="match status" value="1"/>
</dbReference>
<dbReference type="InterPro" id="IPR045183">
    <property type="entry name" value="Ebi-like"/>
</dbReference>
<dbReference type="SMART" id="SM00320">
    <property type="entry name" value="WD40"/>
    <property type="match status" value="8"/>
</dbReference>
<dbReference type="GO" id="GO:0000118">
    <property type="term" value="C:histone deacetylase complex"/>
    <property type="evidence" value="ECO:0007669"/>
    <property type="project" value="TreeGrafter"/>
</dbReference>
<accession>A0A835YN21</accession>
<dbReference type="InterPro" id="IPR020472">
    <property type="entry name" value="WD40_PAC1"/>
</dbReference>
<dbReference type="GO" id="GO:0006357">
    <property type="term" value="P:regulation of transcription by RNA polymerase II"/>
    <property type="evidence" value="ECO:0007669"/>
    <property type="project" value="TreeGrafter"/>
</dbReference>
<keyword evidence="2 7" id="KW-0853">WD repeat</keyword>
<comment type="caution">
    <text evidence="9">The sequence shown here is derived from an EMBL/GenBank/DDBJ whole genome shotgun (WGS) entry which is preliminary data.</text>
</comment>
<dbReference type="Pfam" id="PF00400">
    <property type="entry name" value="WD40"/>
    <property type="match status" value="6"/>
</dbReference>
<dbReference type="InterPro" id="IPR001680">
    <property type="entry name" value="WD40_rpt"/>
</dbReference>
<dbReference type="GO" id="GO:0003714">
    <property type="term" value="F:transcription corepressor activity"/>
    <property type="evidence" value="ECO:0007669"/>
    <property type="project" value="InterPro"/>
</dbReference>
<evidence type="ECO:0000256" key="1">
    <source>
        <dbReference type="ARBA" id="ARBA00004123"/>
    </source>
</evidence>
<evidence type="ECO:0000256" key="3">
    <source>
        <dbReference type="ARBA" id="ARBA00022737"/>
    </source>
</evidence>
<name>A0A835YN21_9STRA</name>
<dbReference type="Pfam" id="PF08513">
    <property type="entry name" value="LisH"/>
    <property type="match status" value="1"/>
</dbReference>
<dbReference type="EMBL" id="JAFCMP010000521">
    <property type="protein sequence ID" value="KAG5177831.1"/>
    <property type="molecule type" value="Genomic_DNA"/>
</dbReference>
<dbReference type="PROSITE" id="PS50896">
    <property type="entry name" value="LISH"/>
    <property type="match status" value="1"/>
</dbReference>
<dbReference type="InterPro" id="IPR006594">
    <property type="entry name" value="LisH"/>
</dbReference>
<dbReference type="AlphaFoldDB" id="A0A835YN21"/>
<feature type="repeat" description="WD" evidence="7">
    <location>
        <begin position="418"/>
        <end position="459"/>
    </location>
</feature>
<evidence type="ECO:0000256" key="5">
    <source>
        <dbReference type="ARBA" id="ARBA00023163"/>
    </source>
</evidence>